<organism evidence="2 3">
    <name type="scientific">Leptothoe kymatousa TAU-MAC 1615</name>
    <dbReference type="NCBI Taxonomy" id="2364775"/>
    <lineage>
        <taxon>Bacteria</taxon>
        <taxon>Bacillati</taxon>
        <taxon>Cyanobacteriota</taxon>
        <taxon>Cyanophyceae</taxon>
        <taxon>Nodosilineales</taxon>
        <taxon>Cymatolegaceae</taxon>
        <taxon>Leptothoe</taxon>
        <taxon>Leptothoe kymatousa</taxon>
    </lineage>
</organism>
<dbReference type="SUPFAM" id="SSF51735">
    <property type="entry name" value="NAD(P)-binding Rossmann-fold domains"/>
    <property type="match status" value="1"/>
</dbReference>
<proteinExistence type="predicted"/>
<dbReference type="PANTHER" id="PTHR15020">
    <property type="entry name" value="FLAVIN REDUCTASE-RELATED"/>
    <property type="match status" value="1"/>
</dbReference>
<evidence type="ECO:0000313" key="2">
    <source>
        <dbReference type="EMBL" id="MBT9310991.1"/>
    </source>
</evidence>
<comment type="caution">
    <text evidence="2">The sequence shown here is derived from an EMBL/GenBank/DDBJ whole genome shotgun (WGS) entry which is preliminary data.</text>
</comment>
<dbReference type="Pfam" id="PF13460">
    <property type="entry name" value="NAD_binding_10"/>
    <property type="match status" value="1"/>
</dbReference>
<keyword evidence="3" id="KW-1185">Reference proteome</keyword>
<accession>A0ABS5XZJ3</accession>
<dbReference type="InterPro" id="IPR016040">
    <property type="entry name" value="NAD(P)-bd_dom"/>
</dbReference>
<dbReference type="InterPro" id="IPR036291">
    <property type="entry name" value="NAD(P)-bd_dom_sf"/>
</dbReference>
<dbReference type="PANTHER" id="PTHR15020:SF50">
    <property type="entry name" value="UPF0659 PROTEIN YMR090W"/>
    <property type="match status" value="1"/>
</dbReference>
<dbReference type="Gene3D" id="3.40.50.720">
    <property type="entry name" value="NAD(P)-binding Rossmann-like Domain"/>
    <property type="match status" value="1"/>
</dbReference>
<evidence type="ECO:0000259" key="1">
    <source>
        <dbReference type="Pfam" id="PF13460"/>
    </source>
</evidence>
<dbReference type="RefSeq" id="WP_215616901.1">
    <property type="nucleotide sequence ID" value="NZ_JADOER010000003.1"/>
</dbReference>
<name>A0ABS5XZJ3_9CYAN</name>
<sequence>MASQGAAGGRSLFPIAVDCGRNAIFFAIAVSTIQRILITGSTGGVGQLAVAYALKQGYTVRALTRNVAKARPLFDQRVELVTADLRLPDTLPAVVADMDAVLCCSGTTAFPSDKWQVDLPDQPWEQAFTWSRVLFDADYRQMYAKNSPMVADGQGVTNLIHAAKQSNAQRFVFVSSLGVERKQQFPFSVLNTYGVLDAKAVAETTLRSSGLSYTIVRPGRLIDGPYTSYDLNTLIKASTDGKQAVVLGSGDRLLGQTSRKDVAAACVESLGDGATVGKVFEIINQGKRPATLDWSQLFATLQ</sequence>
<gene>
    <name evidence="2" type="ORF">IXB28_02125</name>
</gene>
<feature type="domain" description="NAD(P)-binding" evidence="1">
    <location>
        <begin position="40"/>
        <end position="271"/>
    </location>
</feature>
<dbReference type="EMBL" id="JADOER010000003">
    <property type="protein sequence ID" value="MBT9310991.1"/>
    <property type="molecule type" value="Genomic_DNA"/>
</dbReference>
<dbReference type="Proteomes" id="UP001196661">
    <property type="component" value="Unassembled WGS sequence"/>
</dbReference>
<reference evidence="2 3" key="1">
    <citation type="journal article" date="2021" name="Mar. Drugs">
        <title>Genome Reduction and Secondary Metabolism of the Marine Sponge-Associated Cyanobacterium Leptothoe.</title>
        <authorList>
            <person name="Konstantinou D."/>
            <person name="Popin R.V."/>
            <person name="Fewer D.P."/>
            <person name="Sivonen K."/>
            <person name="Gkelis S."/>
        </authorList>
    </citation>
    <scope>NUCLEOTIDE SEQUENCE [LARGE SCALE GENOMIC DNA]</scope>
    <source>
        <strain evidence="2 3">TAU-MAC 1615</strain>
    </source>
</reference>
<evidence type="ECO:0000313" key="3">
    <source>
        <dbReference type="Proteomes" id="UP001196661"/>
    </source>
</evidence>
<protein>
    <submittedName>
        <fullName evidence="2">SDR family oxidoreductase</fullName>
    </submittedName>
</protein>
<dbReference type="CDD" id="cd05243">
    <property type="entry name" value="SDR_a5"/>
    <property type="match status" value="1"/>
</dbReference>